<accession>A0A450WHG1</accession>
<dbReference type="EMBL" id="CAADFM010000145">
    <property type="protein sequence ID" value="VFK16401.1"/>
    <property type="molecule type" value="Genomic_DNA"/>
</dbReference>
<dbReference type="InterPro" id="IPR038570">
    <property type="entry name" value="HicA_sf"/>
</dbReference>
<proteinExistence type="inferred from homology"/>
<dbReference type="AlphaFoldDB" id="A0A450WHG1"/>
<keyword evidence="5" id="KW-0378">Hydrolase</keyword>
<organism evidence="9">
    <name type="scientific">Candidatus Kentrum sp. LPFa</name>
    <dbReference type="NCBI Taxonomy" id="2126335"/>
    <lineage>
        <taxon>Bacteria</taxon>
        <taxon>Pseudomonadati</taxon>
        <taxon>Pseudomonadota</taxon>
        <taxon>Gammaproteobacteria</taxon>
        <taxon>Candidatus Kentrum</taxon>
    </lineage>
</organism>
<dbReference type="InterPro" id="IPR012933">
    <property type="entry name" value="HicA_mRNA_interferase"/>
</dbReference>
<sequence>MKRMDLERRLRAAGCYLKREGASHAVWINPKTGEQETVPRHKENTQDDECRLAQK</sequence>
<evidence type="ECO:0000256" key="6">
    <source>
        <dbReference type="ARBA" id="ARBA00022884"/>
    </source>
</evidence>
<feature type="region of interest" description="Disordered" evidence="8">
    <location>
        <begin position="30"/>
        <end position="55"/>
    </location>
</feature>
<keyword evidence="4" id="KW-0255">Endonuclease</keyword>
<reference evidence="9" key="1">
    <citation type="submission" date="2019-02" db="EMBL/GenBank/DDBJ databases">
        <authorList>
            <person name="Gruber-Vodicka R. H."/>
            <person name="Seah K. B. B."/>
        </authorList>
    </citation>
    <scope>NUCLEOTIDE SEQUENCE</scope>
    <source>
        <strain evidence="9">BECK_S312</strain>
        <strain evidence="10">BECK_S426</strain>
    </source>
</reference>
<keyword evidence="3" id="KW-0540">Nuclease</keyword>
<evidence type="ECO:0000313" key="9">
    <source>
        <dbReference type="EMBL" id="VFK16401.1"/>
    </source>
</evidence>
<evidence type="ECO:0000256" key="5">
    <source>
        <dbReference type="ARBA" id="ARBA00022801"/>
    </source>
</evidence>
<protein>
    <submittedName>
        <fullName evidence="9">HicA toxin of toxin-antitoxin</fullName>
    </submittedName>
</protein>
<evidence type="ECO:0000256" key="8">
    <source>
        <dbReference type="SAM" id="MobiDB-lite"/>
    </source>
</evidence>
<evidence type="ECO:0000256" key="7">
    <source>
        <dbReference type="ARBA" id="ARBA00023016"/>
    </source>
</evidence>
<dbReference type="EMBL" id="CAADFP010000158">
    <property type="protein sequence ID" value="VFK32128.1"/>
    <property type="molecule type" value="Genomic_DNA"/>
</dbReference>
<gene>
    <name evidence="9" type="ORF">BECKLPF1236A_GA0070988_101457</name>
    <name evidence="10" type="ORF">BECKLPF1236C_GA0070990_101586</name>
</gene>
<keyword evidence="6" id="KW-0694">RNA-binding</keyword>
<keyword evidence="7" id="KW-0346">Stress response</keyword>
<evidence type="ECO:0000256" key="4">
    <source>
        <dbReference type="ARBA" id="ARBA00022759"/>
    </source>
</evidence>
<evidence type="ECO:0000256" key="2">
    <source>
        <dbReference type="ARBA" id="ARBA00022649"/>
    </source>
</evidence>
<dbReference type="GO" id="GO:0016787">
    <property type="term" value="F:hydrolase activity"/>
    <property type="evidence" value="ECO:0007669"/>
    <property type="project" value="UniProtKB-KW"/>
</dbReference>
<dbReference type="GO" id="GO:0003729">
    <property type="term" value="F:mRNA binding"/>
    <property type="evidence" value="ECO:0007669"/>
    <property type="project" value="InterPro"/>
</dbReference>
<comment type="similarity">
    <text evidence="1">Belongs to the HicA mRNA interferase family.</text>
</comment>
<dbReference type="Gene3D" id="3.30.920.30">
    <property type="entry name" value="Hypothetical protein"/>
    <property type="match status" value="1"/>
</dbReference>
<evidence type="ECO:0000256" key="3">
    <source>
        <dbReference type="ARBA" id="ARBA00022722"/>
    </source>
</evidence>
<feature type="compositionally biased region" description="Basic and acidic residues" evidence="8">
    <location>
        <begin position="33"/>
        <end position="55"/>
    </location>
</feature>
<evidence type="ECO:0000256" key="1">
    <source>
        <dbReference type="ARBA" id="ARBA00006620"/>
    </source>
</evidence>
<evidence type="ECO:0000313" key="10">
    <source>
        <dbReference type="EMBL" id="VFK32128.1"/>
    </source>
</evidence>
<dbReference type="SUPFAM" id="SSF54786">
    <property type="entry name" value="YcfA/nrd intein domain"/>
    <property type="match status" value="1"/>
</dbReference>
<dbReference type="GO" id="GO:0004519">
    <property type="term" value="F:endonuclease activity"/>
    <property type="evidence" value="ECO:0007669"/>
    <property type="project" value="UniProtKB-KW"/>
</dbReference>
<name>A0A450WHG1_9GAMM</name>
<dbReference type="Pfam" id="PF07927">
    <property type="entry name" value="HicA_toxin"/>
    <property type="match status" value="1"/>
</dbReference>
<keyword evidence="2" id="KW-1277">Toxin-antitoxin system</keyword>